<keyword evidence="2" id="KW-1185">Reference proteome</keyword>
<dbReference type="Proteomes" id="UP001372338">
    <property type="component" value="Unassembled WGS sequence"/>
</dbReference>
<accession>A0AAN9PB78</accession>
<reference evidence="1 2" key="1">
    <citation type="submission" date="2024-01" db="EMBL/GenBank/DDBJ databases">
        <title>The genomes of 5 underutilized Papilionoideae crops provide insights into root nodulation and disease resistanc.</title>
        <authorList>
            <person name="Yuan L."/>
        </authorList>
    </citation>
    <scope>NUCLEOTIDE SEQUENCE [LARGE SCALE GENOMIC DNA]</scope>
    <source>
        <strain evidence="1">ZHUSHIDOU_FW_LH</strain>
        <tissue evidence="1">Leaf</tissue>
    </source>
</reference>
<dbReference type="EMBL" id="JAYWIO010000001">
    <property type="protein sequence ID" value="KAK7291681.1"/>
    <property type="molecule type" value="Genomic_DNA"/>
</dbReference>
<dbReference type="AlphaFoldDB" id="A0AAN9PB78"/>
<sequence>MEALSSDALAKAKNALQMQKDLAEKLKKIPQKSISLDELNTVAEADSYICYYRRSDVVLVICKMIVR</sequence>
<name>A0AAN9PB78_CROPI</name>
<comment type="caution">
    <text evidence="1">The sequence shown here is derived from an EMBL/GenBank/DDBJ whole genome shotgun (WGS) entry which is preliminary data.</text>
</comment>
<protein>
    <submittedName>
        <fullName evidence="1">Uncharacterized protein</fullName>
    </submittedName>
</protein>
<gene>
    <name evidence="1" type="ORF">RIF29_07016</name>
</gene>
<evidence type="ECO:0000313" key="1">
    <source>
        <dbReference type="EMBL" id="KAK7291681.1"/>
    </source>
</evidence>
<organism evidence="1 2">
    <name type="scientific">Crotalaria pallida</name>
    <name type="common">Smooth rattlebox</name>
    <name type="synonym">Crotalaria striata</name>
    <dbReference type="NCBI Taxonomy" id="3830"/>
    <lineage>
        <taxon>Eukaryota</taxon>
        <taxon>Viridiplantae</taxon>
        <taxon>Streptophyta</taxon>
        <taxon>Embryophyta</taxon>
        <taxon>Tracheophyta</taxon>
        <taxon>Spermatophyta</taxon>
        <taxon>Magnoliopsida</taxon>
        <taxon>eudicotyledons</taxon>
        <taxon>Gunneridae</taxon>
        <taxon>Pentapetalae</taxon>
        <taxon>rosids</taxon>
        <taxon>fabids</taxon>
        <taxon>Fabales</taxon>
        <taxon>Fabaceae</taxon>
        <taxon>Papilionoideae</taxon>
        <taxon>50 kb inversion clade</taxon>
        <taxon>genistoids sensu lato</taxon>
        <taxon>core genistoids</taxon>
        <taxon>Crotalarieae</taxon>
        <taxon>Crotalaria</taxon>
    </lineage>
</organism>
<evidence type="ECO:0000313" key="2">
    <source>
        <dbReference type="Proteomes" id="UP001372338"/>
    </source>
</evidence>
<proteinExistence type="predicted"/>